<evidence type="ECO:0000256" key="2">
    <source>
        <dbReference type="ARBA" id="ARBA00006175"/>
    </source>
</evidence>
<feature type="transmembrane region" description="Helical" evidence="12">
    <location>
        <begin position="256"/>
        <end position="276"/>
    </location>
</feature>
<gene>
    <name evidence="13" type="ORF">E6O75_ATG08148</name>
</gene>
<sequence length="406" mass="45045">MAAAPTSPLPPEQSHLHTPPPHEYREQWIDNQNDETFRKERPAGWSSDHLGTMPTQYANGPGAQRRTNHKTSHRMYGMRSKLGLQPLAPVHEEHDLAAHQDLLWSRIRMVLREPFAEFMGVFILVLFGNGSVAQVQLSAGQVTAPGMNGFGEYQSISWGWGVGTMLGIYVAGDSGAYLNPAITFANCYYRGLPWRRFPIYLVAQILGGFVAAGVVYGNYVNAINNVQGYGIRTVPPAVNATAGIFCTYPQSFLSKWSQICSEFIASSILMLVILALKDDTHNGASNGGGNMFPLALFFLIFGLGACFGWETGYAINLARDFGPRLMSYILGYGTEVWSAGNYYFWIPMVIPFLGCMFGGFLYDFFIYTGPSPINTPWLGLKRFLMPSEAIKARKERTKRNRAEGNV</sequence>
<keyword evidence="4 10" id="KW-0812">Transmembrane</keyword>
<dbReference type="GO" id="GO:0015254">
    <property type="term" value="F:glycerol channel activity"/>
    <property type="evidence" value="ECO:0007669"/>
    <property type="project" value="TreeGrafter"/>
</dbReference>
<keyword evidence="14" id="KW-1185">Reference proteome</keyword>
<dbReference type="SUPFAM" id="SSF81338">
    <property type="entry name" value="Aquaporin-like"/>
    <property type="match status" value="1"/>
</dbReference>
<evidence type="ECO:0000256" key="8">
    <source>
        <dbReference type="ARBA" id="ARBA00034651"/>
    </source>
</evidence>
<dbReference type="AlphaFoldDB" id="A0A4Z1NN37"/>
<dbReference type="GO" id="GO:0015250">
    <property type="term" value="F:water channel activity"/>
    <property type="evidence" value="ECO:0007669"/>
    <property type="project" value="TreeGrafter"/>
</dbReference>
<name>A0A4Z1NN37_9PEZI</name>
<evidence type="ECO:0000256" key="1">
    <source>
        <dbReference type="ARBA" id="ARBA00004141"/>
    </source>
</evidence>
<dbReference type="InterPro" id="IPR050363">
    <property type="entry name" value="MIP/Aquaporin"/>
</dbReference>
<keyword evidence="3 10" id="KW-0813">Transport</keyword>
<dbReference type="Gene3D" id="1.20.1080.10">
    <property type="entry name" value="Glycerol uptake facilitator protein"/>
    <property type="match status" value="1"/>
</dbReference>
<organism evidence="13 14">
    <name type="scientific">Venturia nashicola</name>
    <dbReference type="NCBI Taxonomy" id="86259"/>
    <lineage>
        <taxon>Eukaryota</taxon>
        <taxon>Fungi</taxon>
        <taxon>Dikarya</taxon>
        <taxon>Ascomycota</taxon>
        <taxon>Pezizomycotina</taxon>
        <taxon>Dothideomycetes</taxon>
        <taxon>Pleosporomycetidae</taxon>
        <taxon>Venturiales</taxon>
        <taxon>Venturiaceae</taxon>
        <taxon>Venturia</taxon>
    </lineage>
</organism>
<dbReference type="FunFam" id="1.20.1080.10:FF:000027">
    <property type="entry name" value="MIP aquaporin"/>
    <property type="match status" value="1"/>
</dbReference>
<dbReference type="PANTHER" id="PTHR43829:SF9">
    <property type="entry name" value="AQUAPORIN-9"/>
    <property type="match status" value="1"/>
</dbReference>
<dbReference type="CDD" id="cd00333">
    <property type="entry name" value="MIP"/>
    <property type="match status" value="1"/>
</dbReference>
<feature type="transmembrane region" description="Helical" evidence="12">
    <location>
        <begin position="342"/>
        <end position="362"/>
    </location>
</feature>
<evidence type="ECO:0000313" key="13">
    <source>
        <dbReference type="EMBL" id="TID17402.1"/>
    </source>
</evidence>
<dbReference type="GO" id="GO:0016301">
    <property type="term" value="F:kinase activity"/>
    <property type="evidence" value="ECO:0007669"/>
    <property type="project" value="UniProtKB-KW"/>
</dbReference>
<evidence type="ECO:0000256" key="5">
    <source>
        <dbReference type="ARBA" id="ARBA00022737"/>
    </source>
</evidence>
<comment type="subcellular location">
    <subcellularLocation>
        <location evidence="1">Membrane</location>
        <topology evidence="1">Multi-pass membrane protein</topology>
    </subcellularLocation>
</comment>
<accession>A0A4Z1NN37</accession>
<proteinExistence type="inferred from homology"/>
<keyword evidence="13" id="KW-0418">Kinase</keyword>
<dbReference type="InterPro" id="IPR000425">
    <property type="entry name" value="MIP"/>
</dbReference>
<feature type="region of interest" description="Disordered" evidence="11">
    <location>
        <begin position="1"/>
        <end position="71"/>
    </location>
</feature>
<evidence type="ECO:0000256" key="12">
    <source>
        <dbReference type="SAM" id="Phobius"/>
    </source>
</evidence>
<reference evidence="13 14" key="1">
    <citation type="submission" date="2019-04" db="EMBL/GenBank/DDBJ databases">
        <title>High contiguity whole genome sequence and gene annotation resource for two Venturia nashicola isolates.</title>
        <authorList>
            <person name="Prokchorchik M."/>
            <person name="Won K."/>
            <person name="Lee Y."/>
            <person name="Choi E.D."/>
            <person name="Segonzac C."/>
            <person name="Sohn K.H."/>
        </authorList>
    </citation>
    <scope>NUCLEOTIDE SEQUENCE [LARGE SCALE GENOMIC DNA]</scope>
    <source>
        <strain evidence="13 14">PRI2</strain>
    </source>
</reference>
<feature type="transmembrane region" description="Helical" evidence="12">
    <location>
        <begin position="115"/>
        <end position="137"/>
    </location>
</feature>
<evidence type="ECO:0000256" key="6">
    <source>
        <dbReference type="ARBA" id="ARBA00022989"/>
    </source>
</evidence>
<dbReference type="Proteomes" id="UP000298493">
    <property type="component" value="Unassembled WGS sequence"/>
</dbReference>
<evidence type="ECO:0000256" key="7">
    <source>
        <dbReference type="ARBA" id="ARBA00023136"/>
    </source>
</evidence>
<comment type="similarity">
    <text evidence="2 10">Belongs to the MIP/aquaporin (TC 1.A.8) family.</text>
</comment>
<protein>
    <submittedName>
        <fullName evidence="13">Calcium/calmodulin-dependent protein kinase</fullName>
    </submittedName>
</protein>
<evidence type="ECO:0000256" key="11">
    <source>
        <dbReference type="SAM" id="MobiDB-lite"/>
    </source>
</evidence>
<dbReference type="PRINTS" id="PR00783">
    <property type="entry name" value="MINTRINSICP"/>
</dbReference>
<dbReference type="PANTHER" id="PTHR43829">
    <property type="entry name" value="AQUAPORIN OR AQUAGLYCEROPORIN RELATED"/>
    <property type="match status" value="1"/>
</dbReference>
<feature type="transmembrane region" description="Helical" evidence="12">
    <location>
        <begin position="199"/>
        <end position="219"/>
    </location>
</feature>
<keyword evidence="6 12" id="KW-1133">Transmembrane helix</keyword>
<comment type="caution">
    <text evidence="13">The sequence shown here is derived from an EMBL/GenBank/DDBJ whole genome shotgun (WGS) entry which is preliminary data.</text>
</comment>
<keyword evidence="13" id="KW-0808">Transferase</keyword>
<comment type="catalytic activity">
    <reaction evidence="9">
        <text>glycerol(in) = glycerol(out)</text>
        <dbReference type="Rhea" id="RHEA:29675"/>
        <dbReference type="ChEBI" id="CHEBI:17754"/>
    </reaction>
</comment>
<dbReference type="InterPro" id="IPR023271">
    <property type="entry name" value="Aquaporin-like"/>
</dbReference>
<evidence type="ECO:0000256" key="4">
    <source>
        <dbReference type="ARBA" id="ARBA00022692"/>
    </source>
</evidence>
<feature type="transmembrane region" description="Helical" evidence="12">
    <location>
        <begin position="157"/>
        <end position="178"/>
    </location>
</feature>
<feature type="transmembrane region" description="Helical" evidence="12">
    <location>
        <begin position="296"/>
        <end position="315"/>
    </location>
</feature>
<dbReference type="GO" id="GO:0005886">
    <property type="term" value="C:plasma membrane"/>
    <property type="evidence" value="ECO:0007669"/>
    <property type="project" value="TreeGrafter"/>
</dbReference>
<evidence type="ECO:0000313" key="14">
    <source>
        <dbReference type="Proteomes" id="UP000298493"/>
    </source>
</evidence>
<evidence type="ECO:0000256" key="10">
    <source>
        <dbReference type="RuleBase" id="RU000477"/>
    </source>
</evidence>
<dbReference type="EMBL" id="SNSC02000016">
    <property type="protein sequence ID" value="TID17402.1"/>
    <property type="molecule type" value="Genomic_DNA"/>
</dbReference>
<evidence type="ECO:0000256" key="9">
    <source>
        <dbReference type="ARBA" id="ARBA00049405"/>
    </source>
</evidence>
<keyword evidence="5" id="KW-0677">Repeat</keyword>
<dbReference type="Pfam" id="PF00230">
    <property type="entry name" value="MIP"/>
    <property type="match status" value="1"/>
</dbReference>
<dbReference type="NCBIfam" id="TIGR00861">
    <property type="entry name" value="MIP"/>
    <property type="match status" value="1"/>
</dbReference>
<comment type="catalytic activity">
    <reaction evidence="8">
        <text>H2O(in) = H2O(out)</text>
        <dbReference type="Rhea" id="RHEA:29667"/>
        <dbReference type="ChEBI" id="CHEBI:15377"/>
    </reaction>
</comment>
<dbReference type="STRING" id="86259.A0A4Z1NN37"/>
<evidence type="ECO:0000256" key="3">
    <source>
        <dbReference type="ARBA" id="ARBA00022448"/>
    </source>
</evidence>
<keyword evidence="7 12" id="KW-0472">Membrane</keyword>